<dbReference type="Gene3D" id="1.10.238.10">
    <property type="entry name" value="EF-hand"/>
    <property type="match status" value="1"/>
</dbReference>
<dbReference type="SMART" id="SM00054">
    <property type="entry name" value="EFh"/>
    <property type="match status" value="2"/>
</dbReference>
<dbReference type="AlphaFoldDB" id="A0AAN7H0J8"/>
<feature type="compositionally biased region" description="Low complexity" evidence="6">
    <location>
        <begin position="839"/>
        <end position="855"/>
    </location>
</feature>
<dbReference type="InterPro" id="IPR018247">
    <property type="entry name" value="EF_Hand_1_Ca_BS"/>
</dbReference>
<evidence type="ECO:0000256" key="1">
    <source>
        <dbReference type="ARBA" id="ARBA00022723"/>
    </source>
</evidence>
<feature type="domain" description="EF-hand" evidence="8">
    <location>
        <begin position="328"/>
        <end position="363"/>
    </location>
</feature>
<dbReference type="PROSITE" id="PS00018">
    <property type="entry name" value="EF_HAND_1"/>
    <property type="match status" value="1"/>
</dbReference>
<dbReference type="Pfam" id="PF13405">
    <property type="entry name" value="EF-hand_6"/>
    <property type="match status" value="1"/>
</dbReference>
<evidence type="ECO:0000256" key="2">
    <source>
        <dbReference type="ARBA" id="ARBA00022771"/>
    </source>
</evidence>
<comment type="caution">
    <text evidence="9">The sequence shown here is derived from an EMBL/GenBank/DDBJ whole genome shotgun (WGS) entry which is preliminary data.</text>
</comment>
<dbReference type="GO" id="GO:0005509">
    <property type="term" value="F:calcium ion binding"/>
    <property type="evidence" value="ECO:0007669"/>
    <property type="project" value="InterPro"/>
</dbReference>
<proteinExistence type="predicted"/>
<keyword evidence="4" id="KW-0106">Calcium</keyword>
<feature type="region of interest" description="Disordered" evidence="6">
    <location>
        <begin position="514"/>
        <end position="544"/>
    </location>
</feature>
<feature type="domain" description="ZZ-type" evidence="7">
    <location>
        <begin position="156"/>
        <end position="208"/>
    </location>
</feature>
<dbReference type="PANTHER" id="PTHR15090">
    <property type="entry name" value="SEQUESTOSOME 1-RELATED"/>
    <property type="match status" value="1"/>
</dbReference>
<evidence type="ECO:0000313" key="10">
    <source>
        <dbReference type="Proteomes" id="UP001301958"/>
    </source>
</evidence>
<evidence type="ECO:0000259" key="8">
    <source>
        <dbReference type="PROSITE" id="PS50222"/>
    </source>
</evidence>
<organism evidence="9 10">
    <name type="scientific">Podospora fimiseda</name>
    <dbReference type="NCBI Taxonomy" id="252190"/>
    <lineage>
        <taxon>Eukaryota</taxon>
        <taxon>Fungi</taxon>
        <taxon>Dikarya</taxon>
        <taxon>Ascomycota</taxon>
        <taxon>Pezizomycotina</taxon>
        <taxon>Sordariomycetes</taxon>
        <taxon>Sordariomycetidae</taxon>
        <taxon>Sordariales</taxon>
        <taxon>Podosporaceae</taxon>
        <taxon>Podospora</taxon>
    </lineage>
</organism>
<keyword evidence="2 5" id="KW-0863">Zinc-finger</keyword>
<protein>
    <submittedName>
        <fullName evidence="9">Protein ref(2)P</fullName>
    </submittedName>
</protein>
<dbReference type="CDD" id="cd02340">
    <property type="entry name" value="ZZ_NBR1_like"/>
    <property type="match status" value="1"/>
</dbReference>
<sequence>MASTPAASSLTRTRIGVITAISLGTAVAGYICYRSYYHPLPGFEPDPARRIRRSNAVRHRRRSAPNIHHSPERQPDSEASYTSAESHVEVDENIQIDNTVRPLADGETVADDHVMDDDWYNDDNNPYGPQQRAGQNIVSLLFRVSEDNARRSAYVHRGCQCNGCGLVPIRGIRYRCANCADFDLCETCESQGLHTKTHIFYKIRIPAPRLGPRQLQPVWYPGDPDNAIRLLPKHLMARLSKETGFERPELEALWEQWTFMANTEWREDPDELYVAMDRKTFERYLVPSGGHRQTTPNLLHDRMFAFYDDNNDDLIGFSEFLRGTSYRRRKDRLRRIFNGYDVDGDGYVSRRDFLRLFRAYYVLFKQMQKDILEGLDDQVMSSAEVQQLVASRQPLSSFFGRDGGFPQGDTDRPLQGKVVNEGIGEVHISDGDHRAVVEDAPDTSDRQSILTDLFMKQSQTTQSLFMPVGDNGHSGHGAATIEYLTALLDPPVQTSQLPALILGETRNGGIMAVLGQPGQGENRRDGNADVVGNGSSPPAEEARQTNGDMFVNGHELHQPSLATSSRRSRANARKKLFDRWKRRQFYLDEEEGAIAPEEWSDDDDILAQVDVSIGNSKAPQQPILSRSRSSSKVRFADDDDDYDVRSNPSTSSRSIPERWGGMEIPDAERDVGKEIFYQVIQQAFNEILDTLFKPKEDLAVQAAETKELREKYRSSFETIDPEDAEKKNVDSNGQPKPPTEKSLQELLAATGYSVEMLPQNEEGSRREETAEERRETSEANGPRDSQELESPISGAVLVEAPSSTHGHRDPTMPQFRPNSDEPADTTEEEDFESKQPTDAPSRTTSSSSSASSSSAAPPPQPEPSAAQPIPLKTLIQWKKLDLAEKEAKERGGWGRLSYEEFERIYKEEEASGSRLDYLGTWIDFCIPNH</sequence>
<dbReference type="PROSITE" id="PS50135">
    <property type="entry name" value="ZF_ZZ_2"/>
    <property type="match status" value="1"/>
</dbReference>
<dbReference type="SUPFAM" id="SSF47473">
    <property type="entry name" value="EF-hand"/>
    <property type="match status" value="1"/>
</dbReference>
<dbReference type="GO" id="GO:0008270">
    <property type="term" value="F:zinc ion binding"/>
    <property type="evidence" value="ECO:0007669"/>
    <property type="project" value="UniProtKB-KW"/>
</dbReference>
<feature type="compositionally biased region" description="Basic and acidic residues" evidence="6">
    <location>
        <begin position="762"/>
        <end position="777"/>
    </location>
</feature>
<gene>
    <name evidence="9" type="ORF">QBC38DRAFT_150299</name>
</gene>
<name>A0AAN7H0J8_9PEZI</name>
<evidence type="ECO:0000313" key="9">
    <source>
        <dbReference type="EMBL" id="KAK4228528.1"/>
    </source>
</evidence>
<dbReference type="InterPro" id="IPR002048">
    <property type="entry name" value="EF_hand_dom"/>
</dbReference>
<keyword evidence="3" id="KW-0862">Zinc</keyword>
<evidence type="ECO:0000256" key="3">
    <source>
        <dbReference type="ARBA" id="ARBA00022833"/>
    </source>
</evidence>
<feature type="region of interest" description="Disordered" evidence="6">
    <location>
        <begin position="613"/>
        <end position="663"/>
    </location>
</feature>
<dbReference type="Pfam" id="PF00569">
    <property type="entry name" value="ZZ"/>
    <property type="match status" value="1"/>
</dbReference>
<dbReference type="PROSITE" id="PS01357">
    <property type="entry name" value="ZF_ZZ_1"/>
    <property type="match status" value="1"/>
</dbReference>
<feature type="region of interest" description="Disordered" evidence="6">
    <location>
        <begin position="56"/>
        <end position="91"/>
    </location>
</feature>
<feature type="compositionally biased region" description="Acidic residues" evidence="6">
    <location>
        <begin position="821"/>
        <end position="831"/>
    </location>
</feature>
<dbReference type="Proteomes" id="UP001301958">
    <property type="component" value="Unassembled WGS sequence"/>
</dbReference>
<dbReference type="CDD" id="cd00051">
    <property type="entry name" value="EFh"/>
    <property type="match status" value="1"/>
</dbReference>
<evidence type="ECO:0000256" key="6">
    <source>
        <dbReference type="SAM" id="MobiDB-lite"/>
    </source>
</evidence>
<feature type="compositionally biased region" description="Polar residues" evidence="6">
    <location>
        <begin position="613"/>
        <end position="632"/>
    </location>
</feature>
<dbReference type="PROSITE" id="PS50222">
    <property type="entry name" value="EF_HAND_2"/>
    <property type="match status" value="1"/>
</dbReference>
<dbReference type="Gene3D" id="3.30.60.90">
    <property type="match status" value="1"/>
</dbReference>
<dbReference type="InterPro" id="IPR011992">
    <property type="entry name" value="EF-hand-dom_pair"/>
</dbReference>
<dbReference type="InterPro" id="IPR000433">
    <property type="entry name" value="Znf_ZZ"/>
</dbReference>
<reference evidence="9" key="1">
    <citation type="journal article" date="2023" name="Mol. Phylogenet. Evol.">
        <title>Genome-scale phylogeny and comparative genomics of the fungal order Sordariales.</title>
        <authorList>
            <person name="Hensen N."/>
            <person name="Bonometti L."/>
            <person name="Westerberg I."/>
            <person name="Brannstrom I.O."/>
            <person name="Guillou S."/>
            <person name="Cros-Aarteil S."/>
            <person name="Calhoun S."/>
            <person name="Haridas S."/>
            <person name="Kuo A."/>
            <person name="Mondo S."/>
            <person name="Pangilinan J."/>
            <person name="Riley R."/>
            <person name="LaButti K."/>
            <person name="Andreopoulos B."/>
            <person name="Lipzen A."/>
            <person name="Chen C."/>
            <person name="Yan M."/>
            <person name="Daum C."/>
            <person name="Ng V."/>
            <person name="Clum A."/>
            <person name="Steindorff A."/>
            <person name="Ohm R.A."/>
            <person name="Martin F."/>
            <person name="Silar P."/>
            <person name="Natvig D.O."/>
            <person name="Lalanne C."/>
            <person name="Gautier V."/>
            <person name="Ament-Velasquez S.L."/>
            <person name="Kruys A."/>
            <person name="Hutchinson M.I."/>
            <person name="Powell A.J."/>
            <person name="Barry K."/>
            <person name="Miller A.N."/>
            <person name="Grigoriev I.V."/>
            <person name="Debuchy R."/>
            <person name="Gladieux P."/>
            <person name="Hiltunen Thoren M."/>
            <person name="Johannesson H."/>
        </authorList>
    </citation>
    <scope>NUCLEOTIDE SEQUENCE</scope>
    <source>
        <strain evidence="9">CBS 990.96</strain>
    </source>
</reference>
<dbReference type="InterPro" id="IPR043145">
    <property type="entry name" value="Znf_ZZ_sf"/>
</dbReference>
<reference evidence="9" key="2">
    <citation type="submission" date="2023-05" db="EMBL/GenBank/DDBJ databases">
        <authorList>
            <consortium name="Lawrence Berkeley National Laboratory"/>
            <person name="Steindorff A."/>
            <person name="Hensen N."/>
            <person name="Bonometti L."/>
            <person name="Westerberg I."/>
            <person name="Brannstrom I.O."/>
            <person name="Guillou S."/>
            <person name="Cros-Aarteil S."/>
            <person name="Calhoun S."/>
            <person name="Haridas S."/>
            <person name="Kuo A."/>
            <person name="Mondo S."/>
            <person name="Pangilinan J."/>
            <person name="Riley R."/>
            <person name="Labutti K."/>
            <person name="Andreopoulos B."/>
            <person name="Lipzen A."/>
            <person name="Chen C."/>
            <person name="Yanf M."/>
            <person name="Daum C."/>
            <person name="Ng V."/>
            <person name="Clum A."/>
            <person name="Ohm R."/>
            <person name="Martin F."/>
            <person name="Silar P."/>
            <person name="Natvig D."/>
            <person name="Lalanne C."/>
            <person name="Gautier V."/>
            <person name="Ament-Velasquez S.L."/>
            <person name="Kruys A."/>
            <person name="Hutchinson M.I."/>
            <person name="Powell A.J."/>
            <person name="Barry K."/>
            <person name="Miller A.N."/>
            <person name="Grigoriev I.V."/>
            <person name="Debuchy R."/>
            <person name="Gladieux P."/>
            <person name="Thoren M.H."/>
            <person name="Johannesson H."/>
        </authorList>
    </citation>
    <scope>NUCLEOTIDE SEQUENCE</scope>
    <source>
        <strain evidence="9">CBS 990.96</strain>
    </source>
</reference>
<feature type="region of interest" description="Disordered" evidence="6">
    <location>
        <begin position="716"/>
        <end position="870"/>
    </location>
</feature>
<evidence type="ECO:0000256" key="4">
    <source>
        <dbReference type="ARBA" id="ARBA00022837"/>
    </source>
</evidence>
<keyword evidence="1" id="KW-0479">Metal-binding</keyword>
<evidence type="ECO:0000259" key="7">
    <source>
        <dbReference type="PROSITE" id="PS50135"/>
    </source>
</evidence>
<evidence type="ECO:0000256" key="5">
    <source>
        <dbReference type="PROSITE-ProRule" id="PRU00228"/>
    </source>
</evidence>
<dbReference type="SUPFAM" id="SSF57850">
    <property type="entry name" value="RING/U-box"/>
    <property type="match status" value="1"/>
</dbReference>
<dbReference type="EMBL" id="MU865317">
    <property type="protein sequence ID" value="KAK4228528.1"/>
    <property type="molecule type" value="Genomic_DNA"/>
</dbReference>
<keyword evidence="10" id="KW-1185">Reference proteome</keyword>
<dbReference type="SMART" id="SM00291">
    <property type="entry name" value="ZnF_ZZ"/>
    <property type="match status" value="1"/>
</dbReference>
<accession>A0AAN7H0J8</accession>
<dbReference type="InterPro" id="IPR052260">
    <property type="entry name" value="Autophagy_Rcpt_SigReg"/>
</dbReference>